<protein>
    <submittedName>
        <fullName evidence="1">Transporter</fullName>
    </submittedName>
</protein>
<sequence length="250" mass="28186">MMKKLTTCILIIYFSPLKSQESIQTDRPDQTESVSITPKKFIQIETGFLYEKADGGSRNFVHPNILWKYGINENFEVRLITEFLTEKTATTKLSGFSPLAFGFKAKLTDEKRYLPKISFLAHITANKLSSEEFKTHYPASNFRFLFQHTLSDRLNLGYNLGAEWNGETPGPTGIYTISGAYAVTDKLGGFVESYGFISESQNADHRFNGGITYLVNENLQADLSSGFGISKTSPDYHFSCGISYRFSTYK</sequence>
<evidence type="ECO:0000313" key="1">
    <source>
        <dbReference type="EMBL" id="OWK97827.1"/>
    </source>
</evidence>
<dbReference type="RefSeq" id="WP_031501713.1">
    <property type="nucleotide sequence ID" value="NZ_JASZ02000019.1"/>
</dbReference>
<accession>A0A2D0A671</accession>
<comment type="caution">
    <text evidence="1">The sequence shown here is derived from an EMBL/GenBank/DDBJ whole genome shotgun (WGS) entry which is preliminary data.</text>
</comment>
<name>A0A2D0A671_9FLAO</name>
<dbReference type="AlphaFoldDB" id="A0A2D0A671"/>
<dbReference type="EMBL" id="JASZ02000019">
    <property type="protein sequence ID" value="OWK97827.1"/>
    <property type="molecule type" value="Genomic_DNA"/>
</dbReference>
<dbReference type="Pfam" id="PF13557">
    <property type="entry name" value="Phenol_MetA_deg"/>
    <property type="match status" value="1"/>
</dbReference>
<dbReference type="InterPro" id="IPR025737">
    <property type="entry name" value="FApF"/>
</dbReference>
<evidence type="ECO:0000313" key="2">
    <source>
        <dbReference type="Proteomes" id="UP000197587"/>
    </source>
</evidence>
<organism evidence="1 2">
    <name type="scientific">Kaistella haifensis DSM 19056</name>
    <dbReference type="NCBI Taxonomy" id="1450526"/>
    <lineage>
        <taxon>Bacteria</taxon>
        <taxon>Pseudomonadati</taxon>
        <taxon>Bacteroidota</taxon>
        <taxon>Flavobacteriia</taxon>
        <taxon>Flavobacteriales</taxon>
        <taxon>Weeksellaceae</taxon>
        <taxon>Chryseobacterium group</taxon>
        <taxon>Kaistella</taxon>
    </lineage>
</organism>
<keyword evidence="2" id="KW-1185">Reference proteome</keyword>
<dbReference type="Proteomes" id="UP000197587">
    <property type="component" value="Unassembled WGS sequence"/>
</dbReference>
<gene>
    <name evidence="1" type="ORF">AP75_09310</name>
</gene>
<proteinExistence type="predicted"/>
<reference evidence="1 2" key="1">
    <citation type="submission" date="2017-05" db="EMBL/GenBank/DDBJ databases">
        <title>Genome of Chryseobacterium haifense.</title>
        <authorList>
            <person name="Newman J.D."/>
        </authorList>
    </citation>
    <scope>NUCLEOTIDE SEQUENCE [LARGE SCALE GENOMIC DNA]</scope>
    <source>
        <strain evidence="1 2">DSM 19056</strain>
    </source>
</reference>